<dbReference type="Proteomes" id="UP000178797">
    <property type="component" value="Unassembled WGS sequence"/>
</dbReference>
<evidence type="ECO:0000313" key="2">
    <source>
        <dbReference type="Proteomes" id="UP000178797"/>
    </source>
</evidence>
<reference evidence="1 2" key="1">
    <citation type="journal article" date="2016" name="Nat. Commun.">
        <title>Thousands of microbial genomes shed light on interconnected biogeochemical processes in an aquifer system.</title>
        <authorList>
            <person name="Anantharaman K."/>
            <person name="Brown C.T."/>
            <person name="Hug L.A."/>
            <person name="Sharon I."/>
            <person name="Castelle C.J."/>
            <person name="Probst A.J."/>
            <person name="Thomas B.C."/>
            <person name="Singh A."/>
            <person name="Wilkins M.J."/>
            <person name="Karaoz U."/>
            <person name="Brodie E.L."/>
            <person name="Williams K.H."/>
            <person name="Hubbard S.S."/>
            <person name="Banfield J.F."/>
        </authorList>
    </citation>
    <scope>NUCLEOTIDE SEQUENCE [LARGE SCALE GENOMIC DNA]</scope>
</reference>
<dbReference type="AlphaFoldDB" id="A0A1F7RMF4"/>
<protein>
    <recommendedName>
        <fullName evidence="3">Phage-Barnase-EndoU-ColicinE5/D-RelE like nuclease 2 domain-containing protein</fullName>
    </recommendedName>
</protein>
<comment type="caution">
    <text evidence="1">The sequence shown here is derived from an EMBL/GenBank/DDBJ whole genome shotgun (WGS) entry which is preliminary data.</text>
</comment>
<sequence>MTITDIFNDIIELTDERWQHIVREHPEVESYKGKIQEVLSSPDYVKKSKRDKEVLLYYRHYDDILDGKYLLVAVKKGLRSFILTCYITDIIKKGESLWEKK</sequence>
<gene>
    <name evidence="1" type="ORF">A2W05_02640</name>
</gene>
<accession>A0A1F7RMF4</accession>
<evidence type="ECO:0008006" key="3">
    <source>
        <dbReference type="Google" id="ProtNLM"/>
    </source>
</evidence>
<organism evidence="1 2">
    <name type="scientific">Candidatus Schekmanbacteria bacterium RBG_16_38_10</name>
    <dbReference type="NCBI Taxonomy" id="1817879"/>
    <lineage>
        <taxon>Bacteria</taxon>
        <taxon>Candidatus Schekmaniibacteriota</taxon>
    </lineage>
</organism>
<evidence type="ECO:0000313" key="1">
    <source>
        <dbReference type="EMBL" id="OGL42752.1"/>
    </source>
</evidence>
<proteinExistence type="predicted"/>
<dbReference type="EMBL" id="MGDE01000257">
    <property type="protein sequence ID" value="OGL42752.1"/>
    <property type="molecule type" value="Genomic_DNA"/>
</dbReference>
<name>A0A1F7RMF4_9BACT</name>